<dbReference type="GO" id="GO:0016829">
    <property type="term" value="F:lyase activity"/>
    <property type="evidence" value="ECO:0007669"/>
    <property type="project" value="UniProtKB-KW"/>
</dbReference>
<evidence type="ECO:0000256" key="1">
    <source>
        <dbReference type="ARBA" id="ARBA00023239"/>
    </source>
</evidence>
<evidence type="ECO:0000256" key="3">
    <source>
        <dbReference type="ARBA" id="ARBA00023457"/>
    </source>
</evidence>
<dbReference type="InterPro" id="IPR040523">
    <property type="entry name" value="AsnC_trans_reg2"/>
</dbReference>
<dbReference type="Pfam" id="PF22451">
    <property type="entry name" value="NirdL-like_HTH"/>
    <property type="match status" value="1"/>
</dbReference>
<comment type="pathway">
    <text evidence="2">Porphyrin-containing compound metabolism.</text>
</comment>
<dbReference type="Gene3D" id="3.30.70.3460">
    <property type="match status" value="1"/>
</dbReference>
<dbReference type="InterPro" id="IPR036388">
    <property type="entry name" value="WH-like_DNA-bd_sf"/>
</dbReference>
<dbReference type="PANTHER" id="PTHR43413:SF1">
    <property type="entry name" value="SIROHEME DECARBOXYLASE NIRL SUBUNIT"/>
    <property type="match status" value="1"/>
</dbReference>
<feature type="domain" description="Siroheme decarboxylase AsnC-like ligand binding" evidence="6">
    <location>
        <begin position="68"/>
        <end position="140"/>
    </location>
</feature>
<comment type="catalytic activity">
    <reaction evidence="5">
        <text>siroheme + 2 H(+) = 12,18-didecarboxysiroheme + 2 CO2</text>
        <dbReference type="Rhea" id="RHEA:19093"/>
        <dbReference type="ChEBI" id="CHEBI:15378"/>
        <dbReference type="ChEBI" id="CHEBI:16526"/>
        <dbReference type="ChEBI" id="CHEBI:60052"/>
        <dbReference type="ChEBI" id="CHEBI:140497"/>
        <dbReference type="EC" id="4.1.1.111"/>
    </reaction>
</comment>
<dbReference type="PANTHER" id="PTHR43413">
    <property type="entry name" value="TRANSCRIPTIONAL REGULATOR, ASNC FAMILY"/>
    <property type="match status" value="1"/>
</dbReference>
<evidence type="ECO:0000259" key="7">
    <source>
        <dbReference type="Pfam" id="PF22451"/>
    </source>
</evidence>
<dbReference type="InterPro" id="IPR053953">
    <property type="entry name" value="NirdL-like_HTH"/>
</dbReference>
<dbReference type="EC" id="4.1.1.111" evidence="4"/>
<dbReference type="InterPro" id="IPR050684">
    <property type="entry name" value="HTH-Siroheme_Decarb"/>
</dbReference>
<evidence type="ECO:0000313" key="8">
    <source>
        <dbReference type="EMBL" id="OIR09578.1"/>
    </source>
</evidence>
<dbReference type="EMBL" id="MLJW01000026">
    <property type="protein sequence ID" value="OIR09578.1"/>
    <property type="molecule type" value="Genomic_DNA"/>
</dbReference>
<name>A0A1J5SM66_9ZZZZ</name>
<dbReference type="Gene3D" id="1.10.10.10">
    <property type="entry name" value="Winged helix-like DNA-binding domain superfamily/Winged helix DNA-binding domain"/>
    <property type="match status" value="1"/>
</dbReference>
<comment type="caution">
    <text evidence="8">The sequence shown here is derived from an EMBL/GenBank/DDBJ whole genome shotgun (WGS) entry which is preliminary data.</text>
</comment>
<gene>
    <name evidence="8" type="ORF">GALL_84220</name>
</gene>
<evidence type="ECO:0000256" key="4">
    <source>
        <dbReference type="ARBA" id="ARBA00023471"/>
    </source>
</evidence>
<reference evidence="8" key="1">
    <citation type="submission" date="2016-10" db="EMBL/GenBank/DDBJ databases">
        <title>Sequence of Gallionella enrichment culture.</title>
        <authorList>
            <person name="Poehlein A."/>
            <person name="Muehling M."/>
            <person name="Daniel R."/>
        </authorList>
    </citation>
    <scope>NUCLEOTIDE SEQUENCE</scope>
</reference>
<comment type="similarity">
    <text evidence="3">Belongs to the Ahb/Nir family.</text>
</comment>
<organism evidence="8">
    <name type="scientific">mine drainage metagenome</name>
    <dbReference type="NCBI Taxonomy" id="410659"/>
    <lineage>
        <taxon>unclassified sequences</taxon>
        <taxon>metagenomes</taxon>
        <taxon>ecological metagenomes</taxon>
    </lineage>
</organism>
<dbReference type="AlphaFoldDB" id="A0A1J5SM66"/>
<evidence type="ECO:0000256" key="2">
    <source>
        <dbReference type="ARBA" id="ARBA00023444"/>
    </source>
</evidence>
<evidence type="ECO:0000256" key="5">
    <source>
        <dbReference type="ARBA" id="ARBA00048470"/>
    </source>
</evidence>
<dbReference type="Pfam" id="PF17805">
    <property type="entry name" value="AsnC_trans_reg2"/>
    <property type="match status" value="1"/>
</dbReference>
<sequence>MMDSLDRAIINHLQGGFPVCANPYAEAAKQLGTSEIELLARIKKLLGDRVLTRFGPMYHAERLGGGLSLVAMKIPPNDFDRVAGIVNRMPEVAHNYARDNVLNMWFVLATETPEGQQNALDVIEHETGYPVFNMPKIKEYFVELKLRV</sequence>
<protein>
    <recommendedName>
        <fullName evidence="4">siroheme decarboxylase</fullName>
        <ecNumber evidence="4">4.1.1.111</ecNumber>
    </recommendedName>
</protein>
<keyword evidence="1" id="KW-0456">Lyase</keyword>
<evidence type="ECO:0000259" key="6">
    <source>
        <dbReference type="Pfam" id="PF17805"/>
    </source>
</evidence>
<accession>A0A1J5SM66</accession>
<proteinExistence type="inferred from homology"/>
<feature type="domain" description="Siroheme decarboxylase NirL-like HTH" evidence="7">
    <location>
        <begin position="6"/>
        <end position="50"/>
    </location>
</feature>